<dbReference type="RefSeq" id="WP_066765507.1">
    <property type="nucleotide sequence ID" value="NZ_BMIO01000001.1"/>
</dbReference>
<keyword evidence="3" id="KW-1185">Reference proteome</keyword>
<dbReference type="Gene3D" id="2.40.10.220">
    <property type="entry name" value="predicted glycosyltransferase like domains"/>
    <property type="match status" value="1"/>
</dbReference>
<dbReference type="InterPro" id="IPR009875">
    <property type="entry name" value="PilZ_domain"/>
</dbReference>
<dbReference type="GO" id="GO:0035438">
    <property type="term" value="F:cyclic-di-GMP binding"/>
    <property type="evidence" value="ECO:0007669"/>
    <property type="project" value="InterPro"/>
</dbReference>
<gene>
    <name evidence="2" type="ORF">GCM10010989_03380</name>
</gene>
<proteinExistence type="predicted"/>
<evidence type="ECO:0000259" key="1">
    <source>
        <dbReference type="Pfam" id="PF07238"/>
    </source>
</evidence>
<accession>A0A916Y6I9</accession>
<dbReference type="EMBL" id="BMIO01000001">
    <property type="protein sequence ID" value="GGD32646.1"/>
    <property type="molecule type" value="Genomic_DNA"/>
</dbReference>
<evidence type="ECO:0000313" key="3">
    <source>
        <dbReference type="Proteomes" id="UP000598997"/>
    </source>
</evidence>
<organism evidence="2 3">
    <name type="scientific">Croceicoccus pelagius</name>
    <dbReference type="NCBI Taxonomy" id="1703341"/>
    <lineage>
        <taxon>Bacteria</taxon>
        <taxon>Pseudomonadati</taxon>
        <taxon>Pseudomonadota</taxon>
        <taxon>Alphaproteobacteria</taxon>
        <taxon>Sphingomonadales</taxon>
        <taxon>Erythrobacteraceae</taxon>
        <taxon>Croceicoccus</taxon>
    </lineage>
</organism>
<dbReference type="SUPFAM" id="SSF141371">
    <property type="entry name" value="PilZ domain-like"/>
    <property type="match status" value="1"/>
</dbReference>
<dbReference type="OrthoDB" id="9794070at2"/>
<evidence type="ECO:0000313" key="2">
    <source>
        <dbReference type="EMBL" id="GGD32646.1"/>
    </source>
</evidence>
<name>A0A916Y6I9_9SPHN</name>
<dbReference type="Pfam" id="PF07238">
    <property type="entry name" value="PilZ"/>
    <property type="match status" value="1"/>
</dbReference>
<comment type="caution">
    <text evidence="2">The sequence shown here is derived from an EMBL/GenBank/DDBJ whole genome shotgun (WGS) entry which is preliminary data.</text>
</comment>
<dbReference type="Proteomes" id="UP000598997">
    <property type="component" value="Unassembled WGS sequence"/>
</dbReference>
<dbReference type="AlphaFoldDB" id="A0A916Y6I9"/>
<feature type="domain" description="PilZ" evidence="1">
    <location>
        <begin position="4"/>
        <end position="91"/>
    </location>
</feature>
<reference evidence="2 3" key="1">
    <citation type="journal article" date="2014" name="Int. J. Syst. Evol. Microbiol.">
        <title>Complete genome sequence of Corynebacterium casei LMG S-19264T (=DSM 44701T), isolated from a smear-ripened cheese.</title>
        <authorList>
            <consortium name="US DOE Joint Genome Institute (JGI-PGF)"/>
            <person name="Walter F."/>
            <person name="Albersmeier A."/>
            <person name="Kalinowski J."/>
            <person name="Ruckert C."/>
        </authorList>
    </citation>
    <scope>NUCLEOTIDE SEQUENCE [LARGE SCALE GENOMIC DNA]</scope>
    <source>
        <strain evidence="2 3">CGMCC 1.15358</strain>
    </source>
</reference>
<protein>
    <recommendedName>
        <fullName evidence="1">PilZ domain-containing protein</fullName>
    </recommendedName>
</protein>
<sequence length="108" mass="11673">MTARHDPRSRVSIPAGYRTDDGAEYETSVIDISEMGCRLRNGVELLAPGKGLSIAIGNLAPVSAQVRWQYGSFCGLAFTRPLHSALLDHLEDAHARGMLAPDAEPRLS</sequence>